<organism evidence="2 3">
    <name type="scientific">Citricoccus nitrophenolicus</name>
    <dbReference type="NCBI Taxonomy" id="863575"/>
    <lineage>
        <taxon>Bacteria</taxon>
        <taxon>Bacillati</taxon>
        <taxon>Actinomycetota</taxon>
        <taxon>Actinomycetes</taxon>
        <taxon>Micrococcales</taxon>
        <taxon>Micrococcaceae</taxon>
        <taxon>Citricoccus</taxon>
    </lineage>
</organism>
<evidence type="ECO:0000256" key="1">
    <source>
        <dbReference type="SAM" id="MobiDB-lite"/>
    </source>
</evidence>
<reference evidence="2 3" key="1">
    <citation type="submission" date="2024-05" db="EMBL/GenBank/DDBJ databases">
        <authorList>
            <person name="Yi C."/>
        </authorList>
    </citation>
    <scope>NUCLEOTIDE SEQUENCE [LARGE SCALE GENOMIC DNA]</scope>
    <source>
        <strain evidence="2 3">XS13</strain>
    </source>
</reference>
<dbReference type="RefSeq" id="WP_347921790.1">
    <property type="nucleotide sequence ID" value="NZ_JBDXMX010000009.1"/>
</dbReference>
<keyword evidence="3" id="KW-1185">Reference proteome</keyword>
<evidence type="ECO:0000313" key="3">
    <source>
        <dbReference type="Proteomes" id="UP001484097"/>
    </source>
</evidence>
<proteinExistence type="predicted"/>
<gene>
    <name evidence="2" type="ORF">ABDK96_15585</name>
</gene>
<accession>A0ABV0ILP4</accession>
<comment type="caution">
    <text evidence="2">The sequence shown here is derived from an EMBL/GenBank/DDBJ whole genome shotgun (WGS) entry which is preliminary data.</text>
</comment>
<dbReference type="EMBL" id="JBDXMX010000009">
    <property type="protein sequence ID" value="MEO9249106.1"/>
    <property type="molecule type" value="Genomic_DNA"/>
</dbReference>
<sequence>MEIWIILVMVLAVVLGAGGWAWVAALQRHQLHGRQDRWRALEGRFNQVTLDADRYERSPGDALAAPGWLDRSSPVVRGFSGTLKRAQRDRAELERSVAPAPGRAGREITSGSRDPASGLNPTEADLQEFELLVERLEDAYRDADRAVRSTGWSSPGALRVPHPQFLLDPRWGQAAVLPRLGSLKDPKAAERSVKEFLDAAYPLRRETALKALRERSGGASNAYRAQKALDRVIQTRRYTADRHGFLWPSATVVEYWGVYRTFGRGADLQAQDIPPVEVANALWFLLPEDRGMPDEELLRLAQEHLALTPGFASGLTQTLNEGIARGLKSLPENVQRTLGEVAPNGVQLPAAKPRIHQLLAEGLHEGLITGRLQRQPDGTVRRLRVQWPSTYRR</sequence>
<dbReference type="Proteomes" id="UP001484097">
    <property type="component" value="Unassembled WGS sequence"/>
</dbReference>
<protein>
    <submittedName>
        <fullName evidence="2">Uncharacterized protein</fullName>
    </submittedName>
</protein>
<feature type="region of interest" description="Disordered" evidence="1">
    <location>
        <begin position="87"/>
        <end position="121"/>
    </location>
</feature>
<name>A0ABV0ILP4_9MICC</name>
<evidence type="ECO:0000313" key="2">
    <source>
        <dbReference type="EMBL" id="MEO9249106.1"/>
    </source>
</evidence>